<reference evidence="1 2" key="1">
    <citation type="journal article" date="2021" name="Plant Biotechnol. J.">
        <title>Multi-omics assisted identification of the key and species-specific regulatory components of drought-tolerant mechanisms in Gossypium stocksii.</title>
        <authorList>
            <person name="Yu D."/>
            <person name="Ke L."/>
            <person name="Zhang D."/>
            <person name="Wu Y."/>
            <person name="Sun Y."/>
            <person name="Mei J."/>
            <person name="Sun J."/>
            <person name="Sun Y."/>
        </authorList>
    </citation>
    <scope>NUCLEOTIDE SEQUENCE [LARGE SCALE GENOMIC DNA]</scope>
    <source>
        <strain evidence="2">cv. E1</strain>
        <tissue evidence="1">Leaf</tissue>
    </source>
</reference>
<dbReference type="Proteomes" id="UP000828251">
    <property type="component" value="Unassembled WGS sequence"/>
</dbReference>
<evidence type="ECO:0000313" key="2">
    <source>
        <dbReference type="Proteomes" id="UP000828251"/>
    </source>
</evidence>
<organism evidence="1 2">
    <name type="scientific">Gossypium stocksii</name>
    <dbReference type="NCBI Taxonomy" id="47602"/>
    <lineage>
        <taxon>Eukaryota</taxon>
        <taxon>Viridiplantae</taxon>
        <taxon>Streptophyta</taxon>
        <taxon>Embryophyta</taxon>
        <taxon>Tracheophyta</taxon>
        <taxon>Spermatophyta</taxon>
        <taxon>Magnoliopsida</taxon>
        <taxon>eudicotyledons</taxon>
        <taxon>Gunneridae</taxon>
        <taxon>Pentapetalae</taxon>
        <taxon>rosids</taxon>
        <taxon>malvids</taxon>
        <taxon>Malvales</taxon>
        <taxon>Malvaceae</taxon>
        <taxon>Malvoideae</taxon>
        <taxon>Gossypium</taxon>
    </lineage>
</organism>
<comment type="caution">
    <text evidence="1">The sequence shown here is derived from an EMBL/GenBank/DDBJ whole genome shotgun (WGS) entry which is preliminary data.</text>
</comment>
<dbReference type="EMBL" id="JAIQCV010000007">
    <property type="protein sequence ID" value="KAH1082138.1"/>
    <property type="molecule type" value="Genomic_DNA"/>
</dbReference>
<sequence length="87" mass="10002">MKMNQLRKHFEILPRNPTLDDLDFHAQAYSLRIIEGVLMLKKGIIQGRYNEELGLGCVPFDFTIMEVMAKTTDYPTDTIIVKSKADI</sequence>
<gene>
    <name evidence="1" type="ORF">J1N35_021899</name>
</gene>
<proteinExistence type="predicted"/>
<dbReference type="AlphaFoldDB" id="A0A9D3VFL1"/>
<accession>A0A9D3VFL1</accession>
<evidence type="ECO:0000313" key="1">
    <source>
        <dbReference type="EMBL" id="KAH1082138.1"/>
    </source>
</evidence>
<name>A0A9D3VFL1_9ROSI</name>
<protein>
    <submittedName>
        <fullName evidence="1">Uncharacterized protein</fullName>
    </submittedName>
</protein>
<keyword evidence="2" id="KW-1185">Reference proteome</keyword>